<dbReference type="Gene3D" id="1.10.510.10">
    <property type="entry name" value="Transferase(Phosphotransferase) domain 1"/>
    <property type="match status" value="1"/>
</dbReference>
<dbReference type="Pfam" id="PF13374">
    <property type="entry name" value="TPR_10"/>
    <property type="match status" value="3"/>
</dbReference>
<keyword evidence="6" id="KW-0175">Coiled coil</keyword>
<dbReference type="Pfam" id="PF00069">
    <property type="entry name" value="Pkinase"/>
    <property type="match status" value="1"/>
</dbReference>
<dbReference type="PANTHER" id="PTHR43289:SF6">
    <property type="entry name" value="SERINE_THREONINE-PROTEIN KINASE NEKL-3"/>
    <property type="match status" value="1"/>
</dbReference>
<reference evidence="9 10" key="1">
    <citation type="submission" date="2018-05" db="EMBL/GenBank/DDBJ databases">
        <title>A metagenomic window into the 2 km-deep terrestrial subsurface aquifer revealed taxonomically and functionally diverse microbial community comprising novel uncultured bacterial lineages.</title>
        <authorList>
            <person name="Kadnikov V.V."/>
            <person name="Mardanov A.V."/>
            <person name="Beletsky A.V."/>
            <person name="Banks D."/>
            <person name="Pimenov N.V."/>
            <person name="Frank Y.A."/>
            <person name="Karnachuk O.V."/>
            <person name="Ravin N.V."/>
        </authorList>
    </citation>
    <scope>NUCLEOTIDE SEQUENCE [LARGE SCALE GENOMIC DNA]</scope>
    <source>
        <strain evidence="9">BY</strain>
    </source>
</reference>
<evidence type="ECO:0000256" key="1">
    <source>
        <dbReference type="ARBA" id="ARBA00022679"/>
    </source>
</evidence>
<dbReference type="PANTHER" id="PTHR43289">
    <property type="entry name" value="MITOGEN-ACTIVATED PROTEIN KINASE KINASE KINASE 20-RELATED"/>
    <property type="match status" value="1"/>
</dbReference>
<gene>
    <name evidence="9" type="ORF">BRCON_1884</name>
</gene>
<dbReference type="InterPro" id="IPR000719">
    <property type="entry name" value="Prot_kinase_dom"/>
</dbReference>
<dbReference type="CDD" id="cd14014">
    <property type="entry name" value="STKc_PknB_like"/>
    <property type="match status" value="1"/>
</dbReference>
<organism evidence="9 10">
    <name type="scientific">Sumerlaea chitinivorans</name>
    <dbReference type="NCBI Taxonomy" id="2250252"/>
    <lineage>
        <taxon>Bacteria</taxon>
        <taxon>Candidatus Sumerlaeota</taxon>
        <taxon>Candidatus Sumerlaeia</taxon>
        <taxon>Candidatus Sumerlaeales</taxon>
        <taxon>Candidatus Sumerlaeaceae</taxon>
        <taxon>Candidatus Sumerlaea</taxon>
    </lineage>
</organism>
<evidence type="ECO:0000256" key="7">
    <source>
        <dbReference type="SAM" id="MobiDB-lite"/>
    </source>
</evidence>
<evidence type="ECO:0000313" key="9">
    <source>
        <dbReference type="EMBL" id="AXA36661.1"/>
    </source>
</evidence>
<dbReference type="AlphaFoldDB" id="A0A2Z4Y607"/>
<dbReference type="GO" id="GO:0005524">
    <property type="term" value="F:ATP binding"/>
    <property type="evidence" value="ECO:0007669"/>
    <property type="project" value="UniProtKB-KW"/>
</dbReference>
<dbReference type="GO" id="GO:0004674">
    <property type="term" value="F:protein serine/threonine kinase activity"/>
    <property type="evidence" value="ECO:0007669"/>
    <property type="project" value="UniProtKB-KW"/>
</dbReference>
<name>A0A2Z4Y607_SUMC1</name>
<dbReference type="Proteomes" id="UP000262583">
    <property type="component" value="Chromosome"/>
</dbReference>
<dbReference type="InterPro" id="IPR011009">
    <property type="entry name" value="Kinase-like_dom_sf"/>
</dbReference>
<keyword evidence="5" id="KW-0802">TPR repeat</keyword>
<keyword evidence="1" id="KW-0808">Transferase</keyword>
<evidence type="ECO:0000256" key="2">
    <source>
        <dbReference type="ARBA" id="ARBA00022741"/>
    </source>
</evidence>
<dbReference type="SMART" id="SM00028">
    <property type="entry name" value="TPR"/>
    <property type="match status" value="6"/>
</dbReference>
<proteinExistence type="predicted"/>
<dbReference type="SUPFAM" id="SSF48452">
    <property type="entry name" value="TPR-like"/>
    <property type="match status" value="2"/>
</dbReference>
<evidence type="ECO:0000313" key="10">
    <source>
        <dbReference type="Proteomes" id="UP000262583"/>
    </source>
</evidence>
<evidence type="ECO:0000256" key="5">
    <source>
        <dbReference type="PROSITE-ProRule" id="PRU00339"/>
    </source>
</evidence>
<dbReference type="Gene3D" id="3.30.200.20">
    <property type="entry name" value="Phosphorylase Kinase, domain 1"/>
    <property type="match status" value="1"/>
</dbReference>
<keyword evidence="4" id="KW-0067">ATP-binding</keyword>
<evidence type="ECO:0000259" key="8">
    <source>
        <dbReference type="PROSITE" id="PS50011"/>
    </source>
</evidence>
<dbReference type="Gene3D" id="1.25.40.10">
    <property type="entry name" value="Tetratricopeptide repeat domain"/>
    <property type="match status" value="2"/>
</dbReference>
<feature type="coiled-coil region" evidence="6">
    <location>
        <begin position="454"/>
        <end position="485"/>
    </location>
</feature>
<dbReference type="InterPro" id="IPR011990">
    <property type="entry name" value="TPR-like_helical_dom_sf"/>
</dbReference>
<feature type="repeat" description="TPR" evidence="5">
    <location>
        <begin position="677"/>
        <end position="710"/>
    </location>
</feature>
<dbReference type="SUPFAM" id="SSF56112">
    <property type="entry name" value="Protein kinase-like (PK-like)"/>
    <property type="match status" value="1"/>
</dbReference>
<dbReference type="PROSITE" id="PS50005">
    <property type="entry name" value="TPR"/>
    <property type="match status" value="1"/>
</dbReference>
<dbReference type="PROSITE" id="PS50011">
    <property type="entry name" value="PROTEIN_KINASE_DOM"/>
    <property type="match status" value="1"/>
</dbReference>
<accession>A0A2Z4Y607</accession>
<evidence type="ECO:0000256" key="4">
    <source>
        <dbReference type="ARBA" id="ARBA00022840"/>
    </source>
</evidence>
<feature type="region of interest" description="Disordered" evidence="7">
    <location>
        <begin position="1"/>
        <end position="39"/>
    </location>
</feature>
<keyword evidence="3 9" id="KW-0418">Kinase</keyword>
<dbReference type="InterPro" id="IPR019734">
    <property type="entry name" value="TPR_rpt"/>
</dbReference>
<feature type="domain" description="Protein kinase" evidence="8">
    <location>
        <begin position="65"/>
        <end position="357"/>
    </location>
</feature>
<evidence type="ECO:0000256" key="6">
    <source>
        <dbReference type="SAM" id="Coils"/>
    </source>
</evidence>
<keyword evidence="9" id="KW-0723">Serine/threonine-protein kinase</keyword>
<dbReference type="KEGG" id="schv:BRCON_1884"/>
<protein>
    <submittedName>
        <fullName evidence="9">Serine/threonine protein kinase PpkA</fullName>
    </submittedName>
</protein>
<dbReference type="EMBL" id="CP030759">
    <property type="protein sequence ID" value="AXA36661.1"/>
    <property type="molecule type" value="Genomic_DNA"/>
</dbReference>
<feature type="compositionally biased region" description="Basic and acidic residues" evidence="7">
    <location>
        <begin position="1"/>
        <end position="11"/>
    </location>
</feature>
<evidence type="ECO:0000256" key="3">
    <source>
        <dbReference type="ARBA" id="ARBA00022777"/>
    </source>
</evidence>
<keyword evidence="2" id="KW-0547">Nucleotide-binding</keyword>
<sequence length="966" mass="109008">MSNQRFEEHSFDLPGDVEETFRPAVSVPESSDGEAESAVDAEAPTVGRVVFEEDEFSSKPSSVDYILQQRIAEGGFAEIWEALQVPLGRVVAIKRLKVQGEKEGGRRIHLPSAHVHAMFRHEAIVAGHLEHPNILPVYDLAYDEEGRPMLVMKRVRGQLWSDLLREDFPHLSVEEFLGKHLPILLSVAQAVAYAHSQGVVHRDLKPAQVMIGAFGEVLLMDWGLAMAYPRRTSDPQAPPWLRDPRSPLNHPTNPAGTPAYMAPEQTIATPEKLGPWTDIYLLGAILYRLLTGTAPHPGKNGDETFEYARQGLVIPPQEAAPKGRRLPSGLTALAMRCLSYDPKDRPHSVGAFIEALQGCMSGAKNRQQAMTLVEGVAERLATSPRDYAVLAECINTLDRALQLYPDYQEAIELRTKALAAYARLALANRDLKLARVQAERLPAGSERETLLAHVVELEEMQRRQAEALERANRLVRDERDRAEQIIEFLLGHFHRSLRRVGRLELLRQLADELNNYFSHVSVEVETEQTRRNRMGAYQIIAQVFTEQGDKRLGLEMCQRAIALASHALELHPNDPYWMARKADCYDHISTIEYYQGKYDEARTHSEMALELRRRVLFVAFGDEAEANFARSLHKRGIIEWRCRNLDEALQLHVEAETILRRLTLKHSNNEDYESSLAAVLATLGNVYRDRGEVDTAIVVTREALALRERLMERDPADIPRRDELVWTRNNLALMHLVKGEYEEALQRFQENLPILRRRAHEDSSNVNALGDLAFALSLLGEILFLLGKIVEADPVLNEALVVTRTMLRRAPESVYAKISFARVASQLAELMAVYGSREHMERFTAEAVPVAKEAYEQAPSHPMAAKVFCRAKLLEAYLALQQGQEDQVSALCRVAAESAEGFHLPSEETDYLEATAERLLLEGRLTEAEPLLAELEKRRWVTPFLRKLANSRSAESTRSENDAMRN</sequence>